<accession>C8NGD6</accession>
<reference evidence="1 2" key="1">
    <citation type="submission" date="2009-08" db="EMBL/GenBank/DDBJ databases">
        <authorList>
            <person name="Muzny D."/>
            <person name="Qin X."/>
            <person name="Deng J."/>
            <person name="Jiang H."/>
            <person name="Liu Y."/>
            <person name="Qu J."/>
            <person name="Song X.-Z."/>
            <person name="Zhang L."/>
            <person name="Thornton R."/>
            <person name="Coyle M."/>
            <person name="Francisco L."/>
            <person name="Jackson L."/>
            <person name="Javaid M."/>
            <person name="Korchina V."/>
            <person name="Kovar C."/>
            <person name="Mata R."/>
            <person name="Mathew T."/>
            <person name="Ngo R."/>
            <person name="Nguyen L."/>
            <person name="Nguyen N."/>
            <person name="Okwuonu G."/>
            <person name="Ongeri F."/>
            <person name="Pham C."/>
            <person name="Simmons D."/>
            <person name="Wilczek-Boney K."/>
            <person name="Hale W."/>
            <person name="Jakkamsetti A."/>
            <person name="Pham P."/>
            <person name="Ruth R."/>
            <person name="San Lucas F."/>
            <person name="Warren J."/>
            <person name="Zhang J."/>
            <person name="Zhao Z."/>
            <person name="Zhou C."/>
            <person name="Zhu D."/>
            <person name="Lee S."/>
            <person name="Bess C."/>
            <person name="Blankenburg K."/>
            <person name="Forbes L."/>
            <person name="Fu Q."/>
            <person name="Gubbala S."/>
            <person name="Hirani K."/>
            <person name="Jayaseelan J.C."/>
            <person name="Lara F."/>
            <person name="Munidasa M."/>
            <person name="Palculict T."/>
            <person name="Patil S."/>
            <person name="Pu L.-L."/>
            <person name="Saada N."/>
            <person name="Tang L."/>
            <person name="Weissenberger G."/>
            <person name="Zhu Y."/>
            <person name="Hemphill L."/>
            <person name="Shang Y."/>
            <person name="Youmans B."/>
            <person name="Ayvaz T."/>
            <person name="Ross M."/>
            <person name="Santibanez J."/>
            <person name="Aqrawi P."/>
            <person name="Gross S."/>
            <person name="Joshi V."/>
            <person name="Fowler G."/>
            <person name="Nazareth L."/>
            <person name="Reid J."/>
            <person name="Worley K."/>
            <person name="Petrosino J."/>
            <person name="Highlander S."/>
            <person name="Gibbs R."/>
        </authorList>
    </citation>
    <scope>NUCLEOTIDE SEQUENCE [LARGE SCALE GENOMIC DNA]</scope>
    <source>
        <strain evidence="1 2">ATCC 49175</strain>
    </source>
</reference>
<dbReference type="HOGENOM" id="CLU_3080370_0_0_9"/>
<organism evidence="1 2">
    <name type="scientific">Granulicatella adiacens ATCC 49175</name>
    <dbReference type="NCBI Taxonomy" id="638301"/>
    <lineage>
        <taxon>Bacteria</taxon>
        <taxon>Bacillati</taxon>
        <taxon>Bacillota</taxon>
        <taxon>Bacilli</taxon>
        <taxon>Lactobacillales</taxon>
        <taxon>Carnobacteriaceae</taxon>
        <taxon>Granulicatella</taxon>
    </lineage>
</organism>
<comment type="caution">
    <text evidence="1">The sequence shown here is derived from an EMBL/GenBank/DDBJ whole genome shotgun (WGS) entry which is preliminary data.</text>
</comment>
<name>C8NGD6_9LACT</name>
<evidence type="ECO:0000313" key="2">
    <source>
        <dbReference type="Proteomes" id="UP000005926"/>
    </source>
</evidence>
<evidence type="ECO:0000313" key="1">
    <source>
        <dbReference type="EMBL" id="EEW37268.1"/>
    </source>
</evidence>
<dbReference type="AlphaFoldDB" id="C8NGD6"/>
<keyword evidence="2" id="KW-1185">Reference proteome</keyword>
<dbReference type="STRING" id="638301.HMPREF0444_0981"/>
<dbReference type="EMBL" id="ACKZ01000018">
    <property type="protein sequence ID" value="EEW37268.1"/>
    <property type="molecule type" value="Genomic_DNA"/>
</dbReference>
<gene>
    <name evidence="1" type="ORF">HMPREF0444_0981</name>
</gene>
<sequence length="52" mass="6079">MTVLTKIRPKEPLKTLKWVDILIVTMIMFGEFIIRSTQQFLQSLQSVTEVVQ</sequence>
<protein>
    <submittedName>
        <fullName evidence="1">Uncharacterized protein</fullName>
    </submittedName>
</protein>
<proteinExistence type="predicted"/>
<dbReference type="Proteomes" id="UP000005926">
    <property type="component" value="Unassembled WGS sequence"/>
</dbReference>